<gene>
    <name evidence="1" type="ORF">LCGC14_1343540</name>
</gene>
<comment type="caution">
    <text evidence="1">The sequence shown here is derived from an EMBL/GenBank/DDBJ whole genome shotgun (WGS) entry which is preliminary data.</text>
</comment>
<proteinExistence type="predicted"/>
<dbReference type="AlphaFoldDB" id="A0A0F9KCY0"/>
<protein>
    <submittedName>
        <fullName evidence="1">Uncharacterized protein</fullName>
    </submittedName>
</protein>
<evidence type="ECO:0000313" key="1">
    <source>
        <dbReference type="EMBL" id="KKM80069.1"/>
    </source>
</evidence>
<feature type="non-terminal residue" evidence="1">
    <location>
        <position position="1"/>
    </location>
</feature>
<organism evidence="1">
    <name type="scientific">marine sediment metagenome</name>
    <dbReference type="NCBI Taxonomy" id="412755"/>
    <lineage>
        <taxon>unclassified sequences</taxon>
        <taxon>metagenomes</taxon>
        <taxon>ecological metagenomes</taxon>
    </lineage>
</organism>
<dbReference type="EMBL" id="LAZR01008238">
    <property type="protein sequence ID" value="KKM80069.1"/>
    <property type="molecule type" value="Genomic_DNA"/>
</dbReference>
<name>A0A0F9KCY0_9ZZZZ</name>
<reference evidence="1" key="1">
    <citation type="journal article" date="2015" name="Nature">
        <title>Complex archaea that bridge the gap between prokaryotes and eukaryotes.</title>
        <authorList>
            <person name="Spang A."/>
            <person name="Saw J.H."/>
            <person name="Jorgensen S.L."/>
            <person name="Zaremba-Niedzwiedzka K."/>
            <person name="Martijn J."/>
            <person name="Lind A.E."/>
            <person name="van Eijk R."/>
            <person name="Schleper C."/>
            <person name="Guy L."/>
            <person name="Ettema T.J."/>
        </authorList>
    </citation>
    <scope>NUCLEOTIDE SEQUENCE</scope>
</reference>
<accession>A0A0F9KCY0</accession>
<sequence length="79" mass="9081">IQADRMINGPLKLVTNMTDTYGLLSPIATQLALKMVNNLLAFSEPDKYDWVDVRLSDEDKRDIRQAHSLWQSESWKMGT</sequence>